<comment type="caution">
    <text evidence="2">The sequence shown here is derived from an EMBL/GenBank/DDBJ whole genome shotgun (WGS) entry which is preliminary data.</text>
</comment>
<name>A0A9D4E2G1_DREPO</name>
<feature type="region of interest" description="Disordered" evidence="1">
    <location>
        <begin position="1"/>
        <end position="87"/>
    </location>
</feature>
<sequence>MNRGSIGMHRGTTGMNQGSTRKVLKCLIPPGRTVNDRRGTGNNQDGTGNNSDGTVAPPEPIQTPAELRQRISRRRWWQSSGIATVHR</sequence>
<reference evidence="2" key="2">
    <citation type="submission" date="2020-11" db="EMBL/GenBank/DDBJ databases">
        <authorList>
            <person name="McCartney M.A."/>
            <person name="Auch B."/>
            <person name="Kono T."/>
            <person name="Mallez S."/>
            <person name="Becker A."/>
            <person name="Gohl D.M."/>
            <person name="Silverstein K.A.T."/>
            <person name="Koren S."/>
            <person name="Bechman K.B."/>
            <person name="Herman A."/>
            <person name="Abrahante J.E."/>
            <person name="Garbe J."/>
        </authorList>
    </citation>
    <scope>NUCLEOTIDE SEQUENCE</scope>
    <source>
        <strain evidence="2">Duluth1</strain>
        <tissue evidence="2">Whole animal</tissue>
    </source>
</reference>
<keyword evidence="3" id="KW-1185">Reference proteome</keyword>
<organism evidence="2 3">
    <name type="scientific">Dreissena polymorpha</name>
    <name type="common">Zebra mussel</name>
    <name type="synonym">Mytilus polymorpha</name>
    <dbReference type="NCBI Taxonomy" id="45954"/>
    <lineage>
        <taxon>Eukaryota</taxon>
        <taxon>Metazoa</taxon>
        <taxon>Spiralia</taxon>
        <taxon>Lophotrochozoa</taxon>
        <taxon>Mollusca</taxon>
        <taxon>Bivalvia</taxon>
        <taxon>Autobranchia</taxon>
        <taxon>Heteroconchia</taxon>
        <taxon>Euheterodonta</taxon>
        <taxon>Imparidentia</taxon>
        <taxon>Neoheterodontei</taxon>
        <taxon>Myida</taxon>
        <taxon>Dreissenoidea</taxon>
        <taxon>Dreissenidae</taxon>
        <taxon>Dreissena</taxon>
    </lineage>
</organism>
<accession>A0A9D4E2G1</accession>
<dbReference type="EMBL" id="JAIWYP010000009">
    <property type="protein sequence ID" value="KAH3770790.1"/>
    <property type="molecule type" value="Genomic_DNA"/>
</dbReference>
<reference evidence="2" key="1">
    <citation type="journal article" date="2019" name="bioRxiv">
        <title>The Genome of the Zebra Mussel, Dreissena polymorpha: A Resource for Invasive Species Research.</title>
        <authorList>
            <person name="McCartney M.A."/>
            <person name="Auch B."/>
            <person name="Kono T."/>
            <person name="Mallez S."/>
            <person name="Zhang Y."/>
            <person name="Obille A."/>
            <person name="Becker A."/>
            <person name="Abrahante J.E."/>
            <person name="Garbe J."/>
            <person name="Badalamenti J.P."/>
            <person name="Herman A."/>
            <person name="Mangelson H."/>
            <person name="Liachko I."/>
            <person name="Sullivan S."/>
            <person name="Sone E.D."/>
            <person name="Koren S."/>
            <person name="Silverstein K.A.T."/>
            <person name="Beckman K.B."/>
            <person name="Gohl D.M."/>
        </authorList>
    </citation>
    <scope>NUCLEOTIDE SEQUENCE</scope>
    <source>
        <strain evidence="2">Duluth1</strain>
        <tissue evidence="2">Whole animal</tissue>
    </source>
</reference>
<evidence type="ECO:0000313" key="3">
    <source>
        <dbReference type="Proteomes" id="UP000828390"/>
    </source>
</evidence>
<protein>
    <submittedName>
        <fullName evidence="2">Uncharacterized protein</fullName>
    </submittedName>
</protein>
<proteinExistence type="predicted"/>
<evidence type="ECO:0000313" key="2">
    <source>
        <dbReference type="EMBL" id="KAH3770790.1"/>
    </source>
</evidence>
<gene>
    <name evidence="2" type="ORF">DPMN_172083</name>
</gene>
<dbReference type="Proteomes" id="UP000828390">
    <property type="component" value="Unassembled WGS sequence"/>
</dbReference>
<dbReference type="AlphaFoldDB" id="A0A9D4E2G1"/>
<feature type="compositionally biased region" description="Low complexity" evidence="1">
    <location>
        <begin position="40"/>
        <end position="54"/>
    </location>
</feature>
<evidence type="ECO:0000256" key="1">
    <source>
        <dbReference type="SAM" id="MobiDB-lite"/>
    </source>
</evidence>